<dbReference type="GO" id="GO:0008237">
    <property type="term" value="F:metallopeptidase activity"/>
    <property type="evidence" value="ECO:0007669"/>
    <property type="project" value="UniProtKB-KW"/>
</dbReference>
<dbReference type="InterPro" id="IPR024079">
    <property type="entry name" value="MetalloPept_cat_dom_sf"/>
</dbReference>
<proteinExistence type="predicted"/>
<sequence>MAPRKKCLHGDLTFQVSQHADEAGFQPEDWRRRRAATVPCGRAPPKNRAPSKPSGISTFQGQDDSSLDLLFPAPLVLPGDDLALDPTCPPQSLASWLRGKHRNKFTADRKTLYVADVPAFSQDVPTTEGWARPNLVGPKGVKKAKAIDPDHLTRPNQDDIMEYVEAFYHGIPVKTFTETLEFTTWEPVQKRRAKKDATSSFVGLRCGSSCTRIRTRPCPDGTFAQQLNLDDILDAAIAALPDDAYALLLLTSHDLYEDDDDDFCCGRAYGGSRVAVVSSARYNPALLLSSRDDSIDLDHTWPASHCMSYVARLCGSATAPRGKKRRLGEQEDESAVSPLHDAVCASNYSSGVAAAAADHLNTNSALSGLWLCLLARTASHELGHCLGIAHCVYYACVMQGTAGMAEDCRQPPYPCPVCLKKLTHAVREATEAMSSSSSLSPAGFDEMGHVISNYQALARFCDKWKQVGMFAGYKAWLDNLTSQLRGGSFTL</sequence>
<comment type="cofactor">
    <cofactor evidence="1">
        <name>Zn(2+)</name>
        <dbReference type="ChEBI" id="CHEBI:29105"/>
    </cofactor>
</comment>
<dbReference type="PANTHER" id="PTHR15910:SF1">
    <property type="entry name" value="ARCHAEMETZINCIN-2"/>
    <property type="match status" value="1"/>
</dbReference>
<keyword evidence="3" id="KW-0479">Metal-binding</keyword>
<dbReference type="Gene3D" id="3.40.390.10">
    <property type="entry name" value="Collagenase (Catalytic Domain)"/>
    <property type="match status" value="1"/>
</dbReference>
<dbReference type="Pfam" id="PF07998">
    <property type="entry name" value="Peptidase_M54"/>
    <property type="match status" value="1"/>
</dbReference>
<comment type="caution">
    <text evidence="8">The sequence shown here is derived from an EMBL/GenBank/DDBJ whole genome shotgun (WGS) entry which is preliminary data.</text>
</comment>
<dbReference type="PANTHER" id="PTHR15910">
    <property type="entry name" value="ARCHAEMETZINCIN"/>
    <property type="match status" value="1"/>
</dbReference>
<dbReference type="GO" id="GO:0006508">
    <property type="term" value="P:proteolysis"/>
    <property type="evidence" value="ECO:0007669"/>
    <property type="project" value="UniProtKB-KW"/>
</dbReference>
<dbReference type="Proteomes" id="UP000094444">
    <property type="component" value="Unassembled WGS sequence"/>
</dbReference>
<keyword evidence="6" id="KW-0482">Metalloprotease</keyword>
<gene>
    <name evidence="8" type="ORF">DHEL01_v202923</name>
</gene>
<dbReference type="InterPro" id="IPR012962">
    <property type="entry name" value="Pept_M54_archaemetzincn"/>
</dbReference>
<evidence type="ECO:0000313" key="8">
    <source>
        <dbReference type="EMBL" id="POS78680.1"/>
    </source>
</evidence>
<evidence type="ECO:0000256" key="6">
    <source>
        <dbReference type="ARBA" id="ARBA00023049"/>
    </source>
</evidence>
<evidence type="ECO:0000256" key="5">
    <source>
        <dbReference type="ARBA" id="ARBA00022833"/>
    </source>
</evidence>
<name>A0A2P5I847_DIAHE</name>
<dbReference type="SUPFAM" id="SSF55486">
    <property type="entry name" value="Metalloproteases ('zincins'), catalytic domain"/>
    <property type="match status" value="1"/>
</dbReference>
<organism evidence="8 9">
    <name type="scientific">Diaporthe helianthi</name>
    <dbReference type="NCBI Taxonomy" id="158607"/>
    <lineage>
        <taxon>Eukaryota</taxon>
        <taxon>Fungi</taxon>
        <taxon>Dikarya</taxon>
        <taxon>Ascomycota</taxon>
        <taxon>Pezizomycotina</taxon>
        <taxon>Sordariomycetes</taxon>
        <taxon>Sordariomycetidae</taxon>
        <taxon>Diaporthales</taxon>
        <taxon>Diaporthaceae</taxon>
        <taxon>Diaporthe</taxon>
    </lineage>
</organism>
<keyword evidence="9" id="KW-1185">Reference proteome</keyword>
<dbReference type="GO" id="GO:0046872">
    <property type="term" value="F:metal ion binding"/>
    <property type="evidence" value="ECO:0007669"/>
    <property type="project" value="UniProtKB-KW"/>
</dbReference>
<reference evidence="8" key="1">
    <citation type="submission" date="2017-09" db="EMBL/GenBank/DDBJ databases">
        <title>Polyketide synthases of a Diaporthe helianthi virulent isolate.</title>
        <authorList>
            <person name="Baroncelli R."/>
        </authorList>
    </citation>
    <scope>NUCLEOTIDE SEQUENCE [LARGE SCALE GENOMIC DNA]</scope>
    <source>
        <strain evidence="8">7/96</strain>
    </source>
</reference>
<evidence type="ECO:0000256" key="2">
    <source>
        <dbReference type="ARBA" id="ARBA00022670"/>
    </source>
</evidence>
<feature type="region of interest" description="Disordered" evidence="7">
    <location>
        <begin position="34"/>
        <end position="63"/>
    </location>
</feature>
<dbReference type="OrthoDB" id="2365600at2759"/>
<evidence type="ECO:0000256" key="1">
    <source>
        <dbReference type="ARBA" id="ARBA00001947"/>
    </source>
</evidence>
<keyword evidence="4" id="KW-0378">Hydrolase</keyword>
<evidence type="ECO:0000256" key="3">
    <source>
        <dbReference type="ARBA" id="ARBA00022723"/>
    </source>
</evidence>
<accession>A0A2P5I847</accession>
<evidence type="ECO:0008006" key="10">
    <source>
        <dbReference type="Google" id="ProtNLM"/>
    </source>
</evidence>
<evidence type="ECO:0000256" key="4">
    <source>
        <dbReference type="ARBA" id="ARBA00022801"/>
    </source>
</evidence>
<keyword evidence="2" id="KW-0645">Protease</keyword>
<dbReference type="InParanoid" id="A0A2P5I847"/>
<feature type="compositionally biased region" description="Polar residues" evidence="7">
    <location>
        <begin position="54"/>
        <end position="63"/>
    </location>
</feature>
<evidence type="ECO:0000313" key="9">
    <source>
        <dbReference type="Proteomes" id="UP000094444"/>
    </source>
</evidence>
<dbReference type="CDD" id="cd11375">
    <property type="entry name" value="Peptidase_M54"/>
    <property type="match status" value="1"/>
</dbReference>
<dbReference type="AlphaFoldDB" id="A0A2P5I847"/>
<evidence type="ECO:0000256" key="7">
    <source>
        <dbReference type="SAM" id="MobiDB-lite"/>
    </source>
</evidence>
<dbReference type="EMBL" id="MAVT02000168">
    <property type="protein sequence ID" value="POS78680.1"/>
    <property type="molecule type" value="Genomic_DNA"/>
</dbReference>
<keyword evidence="5" id="KW-0862">Zinc</keyword>
<protein>
    <recommendedName>
        <fullName evidence="10">Archaemetzincin-2</fullName>
    </recommendedName>
</protein>